<keyword evidence="2" id="KW-0378">Hydrolase</keyword>
<dbReference type="PANTHER" id="PTHR43037:SF5">
    <property type="entry name" value="FERULOYL ESTERASE"/>
    <property type="match status" value="1"/>
</dbReference>
<evidence type="ECO:0000256" key="1">
    <source>
        <dbReference type="ARBA" id="ARBA00022729"/>
    </source>
</evidence>
<dbReference type="PANTHER" id="PTHR43037">
    <property type="entry name" value="UNNAMED PRODUCT-RELATED"/>
    <property type="match status" value="1"/>
</dbReference>
<dbReference type="Pfam" id="PF00561">
    <property type="entry name" value="Abhydrolase_1"/>
    <property type="match status" value="1"/>
</dbReference>
<dbReference type="InterPro" id="IPR050955">
    <property type="entry name" value="Plant_Biomass_Hydrol_Est"/>
</dbReference>
<organism evidence="4 5">
    <name type="scientific">Paroceanicella profunda</name>
    <dbReference type="NCBI Taxonomy" id="2579971"/>
    <lineage>
        <taxon>Bacteria</taxon>
        <taxon>Pseudomonadati</taxon>
        <taxon>Pseudomonadota</taxon>
        <taxon>Alphaproteobacteria</taxon>
        <taxon>Rhodobacterales</taxon>
        <taxon>Paracoccaceae</taxon>
        <taxon>Paroceanicella</taxon>
    </lineage>
</organism>
<keyword evidence="1" id="KW-0732">Signal</keyword>
<evidence type="ECO:0000259" key="3">
    <source>
        <dbReference type="Pfam" id="PF00561"/>
    </source>
</evidence>
<proteinExistence type="predicted"/>
<protein>
    <submittedName>
        <fullName evidence="4">Polyhydroxybutyrate depolymerase</fullName>
    </submittedName>
</protein>
<reference evidence="4 5" key="1">
    <citation type="submission" date="2019-06" db="EMBL/GenBank/DDBJ databases">
        <title>Genome sequence of Rhodobacteraceae bacterium D4M1.</title>
        <authorList>
            <person name="Cao J."/>
        </authorList>
    </citation>
    <scope>NUCLEOTIDE SEQUENCE [LARGE SCALE GENOMIC DNA]</scope>
    <source>
        <strain evidence="4 5">D4M1</strain>
    </source>
</reference>
<dbReference type="OrthoDB" id="9805640at2"/>
<dbReference type="AlphaFoldDB" id="A0A5B8G2Q0"/>
<gene>
    <name evidence="4" type="ORF">FDP22_08110</name>
</gene>
<dbReference type="Proteomes" id="UP000305888">
    <property type="component" value="Chromosome"/>
</dbReference>
<sequence length="283" mass="28939">MVLRGFGVGALVPALWLAGPGRLAAQDCAGAEACSLPGGVYFAEAPAEGLARGALIFLHGYGGSGAAEIGDRGLVEAVTARGYAFVAPDGLPRPGGGTAKSWNATGTPGARDDIAFLREVAQDAAARFGFPRDRVLLAGFSAGGMMVWRVACAEPQAFAAYAPVSGQLWRPLPQACAGPVKLMHTHGWADPVVPLEGRAVGGGALVQGNLFAALALLRRASGCATDAPDTDGYTAQGVFLGRRWSACAPGAELELVLHPGGHAVPQGWSGRALAWFEKQSPAE</sequence>
<dbReference type="EMBL" id="CP040818">
    <property type="protein sequence ID" value="QDL93639.1"/>
    <property type="molecule type" value="Genomic_DNA"/>
</dbReference>
<evidence type="ECO:0000313" key="5">
    <source>
        <dbReference type="Proteomes" id="UP000305888"/>
    </source>
</evidence>
<dbReference type="GO" id="GO:0016787">
    <property type="term" value="F:hydrolase activity"/>
    <property type="evidence" value="ECO:0007669"/>
    <property type="project" value="UniProtKB-KW"/>
</dbReference>
<dbReference type="InterPro" id="IPR029058">
    <property type="entry name" value="AB_hydrolase_fold"/>
</dbReference>
<name>A0A5B8G2Q0_9RHOB</name>
<accession>A0A5B8G2Q0</accession>
<dbReference type="KEGG" id="ppru:FDP22_08110"/>
<keyword evidence="5" id="KW-1185">Reference proteome</keyword>
<feature type="domain" description="AB hydrolase-1" evidence="3">
    <location>
        <begin position="54"/>
        <end position="166"/>
    </location>
</feature>
<dbReference type="SUPFAM" id="SSF53474">
    <property type="entry name" value="alpha/beta-Hydrolases"/>
    <property type="match status" value="1"/>
</dbReference>
<dbReference type="InterPro" id="IPR000073">
    <property type="entry name" value="AB_hydrolase_1"/>
</dbReference>
<dbReference type="Gene3D" id="3.40.50.1820">
    <property type="entry name" value="alpha/beta hydrolase"/>
    <property type="match status" value="1"/>
</dbReference>
<evidence type="ECO:0000256" key="2">
    <source>
        <dbReference type="ARBA" id="ARBA00022801"/>
    </source>
</evidence>
<evidence type="ECO:0000313" key="4">
    <source>
        <dbReference type="EMBL" id="QDL93639.1"/>
    </source>
</evidence>